<dbReference type="NCBIfam" id="TIGR01225">
    <property type="entry name" value="hutH"/>
    <property type="match status" value="1"/>
</dbReference>
<dbReference type="InterPro" id="IPR001106">
    <property type="entry name" value="Aromatic_Lyase"/>
</dbReference>
<comment type="pathway">
    <text evidence="1 8">Amino-acid degradation; L-histidine degradation into L-glutamate; N-formimidoyl-L-glutamate from L-histidine: step 1/3.</text>
</comment>
<evidence type="ECO:0000256" key="1">
    <source>
        <dbReference type="ARBA" id="ARBA00005113"/>
    </source>
</evidence>
<evidence type="ECO:0000313" key="10">
    <source>
        <dbReference type="EMBL" id="TXC81484.1"/>
    </source>
</evidence>
<dbReference type="Gene3D" id="1.10.275.10">
    <property type="entry name" value="Fumarase/aspartase (N-terminal domain)"/>
    <property type="match status" value="1"/>
</dbReference>
<dbReference type="EMBL" id="VORB01000004">
    <property type="protein sequence ID" value="TXC81484.1"/>
    <property type="molecule type" value="Genomic_DNA"/>
</dbReference>
<evidence type="ECO:0000256" key="4">
    <source>
        <dbReference type="ARBA" id="ARBA00023239"/>
    </source>
</evidence>
<keyword evidence="4 7" id="KW-0456">Lyase</keyword>
<comment type="similarity">
    <text evidence="7">Belongs to the PAL/histidase family.</text>
</comment>
<gene>
    <name evidence="10" type="primary">hutH</name>
    <name evidence="10" type="ORF">FRX97_05620</name>
</gene>
<dbReference type="SUPFAM" id="SSF48557">
    <property type="entry name" value="L-aspartase-like"/>
    <property type="match status" value="1"/>
</dbReference>
<reference evidence="10 11" key="1">
    <citation type="submission" date="2019-08" db="EMBL/GenBank/DDBJ databases">
        <title>Genome of Luteibaculum oceani JCM 18817.</title>
        <authorList>
            <person name="Bowman J.P."/>
        </authorList>
    </citation>
    <scope>NUCLEOTIDE SEQUENCE [LARGE SCALE GENOMIC DNA]</scope>
    <source>
        <strain evidence="10 11">JCM 18817</strain>
    </source>
</reference>
<dbReference type="InterPro" id="IPR008948">
    <property type="entry name" value="L-Aspartase-like"/>
</dbReference>
<dbReference type="CDD" id="cd00332">
    <property type="entry name" value="PAL-HAL"/>
    <property type="match status" value="1"/>
</dbReference>
<evidence type="ECO:0000313" key="11">
    <source>
        <dbReference type="Proteomes" id="UP000321168"/>
    </source>
</evidence>
<dbReference type="RefSeq" id="WP_147014213.1">
    <property type="nucleotide sequence ID" value="NZ_VORB01000004.1"/>
</dbReference>
<evidence type="ECO:0000256" key="8">
    <source>
        <dbReference type="RuleBase" id="RU004479"/>
    </source>
</evidence>
<dbReference type="Proteomes" id="UP000321168">
    <property type="component" value="Unassembled WGS sequence"/>
</dbReference>
<evidence type="ECO:0000256" key="7">
    <source>
        <dbReference type="RuleBase" id="RU003954"/>
    </source>
</evidence>
<proteinExistence type="inferred from homology"/>
<dbReference type="PROSITE" id="PS00488">
    <property type="entry name" value="PAL_HISTIDASE"/>
    <property type="match status" value="1"/>
</dbReference>
<dbReference type="InterPro" id="IPR005921">
    <property type="entry name" value="HutH"/>
</dbReference>
<name>A0A5C6V9T5_9FLAO</name>
<dbReference type="InterPro" id="IPR024083">
    <property type="entry name" value="Fumarase/histidase_N"/>
</dbReference>
<dbReference type="GO" id="GO:0004397">
    <property type="term" value="F:histidine ammonia-lyase activity"/>
    <property type="evidence" value="ECO:0007669"/>
    <property type="project" value="UniProtKB-UniRule"/>
</dbReference>
<dbReference type="FunFam" id="1.20.200.10:FF:000003">
    <property type="entry name" value="Histidine ammonia-lyase"/>
    <property type="match status" value="1"/>
</dbReference>
<evidence type="ECO:0000256" key="3">
    <source>
        <dbReference type="ARBA" id="ARBA00022808"/>
    </source>
</evidence>
<comment type="catalytic activity">
    <reaction evidence="5 8">
        <text>L-histidine = trans-urocanate + NH4(+)</text>
        <dbReference type="Rhea" id="RHEA:21232"/>
        <dbReference type="ChEBI" id="CHEBI:17771"/>
        <dbReference type="ChEBI" id="CHEBI:28938"/>
        <dbReference type="ChEBI" id="CHEBI:57595"/>
        <dbReference type="EC" id="4.3.1.3"/>
    </reaction>
</comment>
<accession>A0A5C6V9T5</accession>
<evidence type="ECO:0000256" key="5">
    <source>
        <dbReference type="ARBA" id="ARBA00049269"/>
    </source>
</evidence>
<dbReference type="GO" id="GO:0019557">
    <property type="term" value="P:L-histidine catabolic process to glutamate and formate"/>
    <property type="evidence" value="ECO:0007669"/>
    <property type="project" value="UniProtKB-UniPathway"/>
</dbReference>
<comment type="caution">
    <text evidence="10">The sequence shown here is derived from an EMBL/GenBank/DDBJ whole genome shotgun (WGS) entry which is preliminary data.</text>
</comment>
<sequence>MASKFIISQDFLTIDDIIQGLKADMVELSPESRNDIAKGRDFLEKKLEEAEDPIYGINTGFGSLCNTEINKSMLSELQFNLVRSHACGVGEPISMEVSKLIFLLKIIGLSKGNSGVSTELIDQMIAVYNAGIVPVIYEYGSLGASGDLAPLAHLGLVLFGEGEAWDGTQKVPTKKLYQKHGLSPIELKAKEGISILNGTQFMSAFGCICLYNAFQLLNLANHNAAISLEAFSGNLNPFITELHELRKHPGQVAIAEVIQSLLKGSKSIIKKKPYVQDPYSFRCVPQVHGASLYALNHVKTILENEINAVTDNPTLLFKEDKIVSGGNFHGQPLAIAFDYAAIACAELGSISERRVYKLISGERNLPPFLVDEPGINSGFMIPQYAAASIVSRNKQLCTPSSVDTIDSSNGQEDHVSMGANAATKWFSVVKNLHRILSIELLTAFQALDFHQPEDTSDVLKSLYTRFREQVLFMKKDDILHNYMQKSESFTVDAFDLYL</sequence>
<keyword evidence="3 8" id="KW-0369">Histidine metabolism</keyword>
<keyword evidence="11" id="KW-1185">Reference proteome</keyword>
<dbReference type="GO" id="GO:0005737">
    <property type="term" value="C:cytoplasm"/>
    <property type="evidence" value="ECO:0007669"/>
    <property type="project" value="UniProtKB-SubCell"/>
</dbReference>
<dbReference type="NCBIfam" id="NF006871">
    <property type="entry name" value="PRK09367.1"/>
    <property type="match status" value="1"/>
</dbReference>
<evidence type="ECO:0000256" key="6">
    <source>
        <dbReference type="NCBIfam" id="TIGR01225"/>
    </source>
</evidence>
<dbReference type="EC" id="4.3.1.3" evidence="2 6"/>
<dbReference type="FunFam" id="1.10.275.10:FF:000005">
    <property type="entry name" value="Histidine ammonia-lyase"/>
    <property type="match status" value="1"/>
</dbReference>
<organism evidence="10 11">
    <name type="scientific">Luteibaculum oceani</name>
    <dbReference type="NCBI Taxonomy" id="1294296"/>
    <lineage>
        <taxon>Bacteria</taxon>
        <taxon>Pseudomonadati</taxon>
        <taxon>Bacteroidota</taxon>
        <taxon>Flavobacteriia</taxon>
        <taxon>Flavobacteriales</taxon>
        <taxon>Luteibaculaceae</taxon>
        <taxon>Luteibaculum</taxon>
    </lineage>
</organism>
<dbReference type="InterPro" id="IPR022313">
    <property type="entry name" value="Phe/His_NH3-lyase_AS"/>
</dbReference>
<dbReference type="UniPathway" id="UPA00379">
    <property type="reaction ID" value="UER00549"/>
</dbReference>
<dbReference type="GO" id="GO:0019556">
    <property type="term" value="P:L-histidine catabolic process to glutamate and formamide"/>
    <property type="evidence" value="ECO:0007669"/>
    <property type="project" value="UniProtKB-UniPathway"/>
</dbReference>
<evidence type="ECO:0000256" key="9">
    <source>
        <dbReference type="RuleBase" id="RU004480"/>
    </source>
</evidence>
<dbReference type="OrthoDB" id="9806955at2"/>
<dbReference type="Pfam" id="PF00221">
    <property type="entry name" value="Lyase_aromatic"/>
    <property type="match status" value="1"/>
</dbReference>
<evidence type="ECO:0000256" key="2">
    <source>
        <dbReference type="ARBA" id="ARBA00012994"/>
    </source>
</evidence>
<dbReference type="PANTHER" id="PTHR10362">
    <property type="entry name" value="HISTIDINE AMMONIA-LYASE"/>
    <property type="match status" value="1"/>
</dbReference>
<dbReference type="AlphaFoldDB" id="A0A5C6V9T5"/>
<comment type="subcellular location">
    <subcellularLocation>
        <location evidence="9">Cytoplasm</location>
    </subcellularLocation>
</comment>
<dbReference type="Gene3D" id="1.20.200.10">
    <property type="entry name" value="Fumarase/aspartase (Central domain)"/>
    <property type="match status" value="1"/>
</dbReference>
<protein>
    <recommendedName>
        <fullName evidence="2 6">Histidine ammonia-lyase</fullName>
        <ecNumber evidence="2 6">4.3.1.3</ecNumber>
    </recommendedName>
</protein>